<proteinExistence type="predicted"/>
<comment type="caution">
    <text evidence="1">The sequence shown here is derived from an EMBL/GenBank/DDBJ whole genome shotgun (WGS) entry which is preliminary data.</text>
</comment>
<gene>
    <name evidence="1" type="ORF">GCM10010517_56380</name>
</gene>
<dbReference type="EMBL" id="BAAAVI010000048">
    <property type="protein sequence ID" value="GAA2891958.1"/>
    <property type="molecule type" value="Genomic_DNA"/>
</dbReference>
<evidence type="ECO:0000313" key="2">
    <source>
        <dbReference type="Proteomes" id="UP001500831"/>
    </source>
</evidence>
<protein>
    <submittedName>
        <fullName evidence="1">Uncharacterized protein</fullName>
    </submittedName>
</protein>
<organism evidence="1 2">
    <name type="scientific">Streptosporangium fragile</name>
    <dbReference type="NCBI Taxonomy" id="46186"/>
    <lineage>
        <taxon>Bacteria</taxon>
        <taxon>Bacillati</taxon>
        <taxon>Actinomycetota</taxon>
        <taxon>Actinomycetes</taxon>
        <taxon>Streptosporangiales</taxon>
        <taxon>Streptosporangiaceae</taxon>
        <taxon>Streptosporangium</taxon>
    </lineage>
</organism>
<dbReference type="RefSeq" id="WP_344977920.1">
    <property type="nucleotide sequence ID" value="NZ_BAAAVI010000048.1"/>
</dbReference>
<evidence type="ECO:0000313" key="1">
    <source>
        <dbReference type="EMBL" id="GAA2891958.1"/>
    </source>
</evidence>
<sequence length="377" mass="40730">MHTTVGAGFVTEHDRPAPVLVPPVAVESGRSDGFQVADQVYRGTRFVGRFASAGLAGFKVLGTEAGVRVRVVLSLDNKSVVHWRKNVDDCAAASRLPRLIQIRSQGRLRQCVLLDSRSARKRPRATAEFDLAADELPPDGLLCVEAVDAAEWYGTSPRLTDAVRGRIAPSGVTGVRIDRVEFEPVPRTSRRRSTKEFDAVSGEAASLVSLGGVQHGRKPGARRLDSGMIVVNPVPPSAKGSRVTLCLGARVAGLPKGGPTRPRVRRGRPGRLGRLRLRAWRVRRAAHARVRGVLSRLTVLAYGLAARIRPVGIPAPLVLSLEDGATIPAGFTREGRRDARLEFPAPLTAPALVVLPADLRLRRRLRLSLISVTRLPS</sequence>
<reference evidence="1 2" key="1">
    <citation type="journal article" date="2019" name="Int. J. Syst. Evol. Microbiol.">
        <title>The Global Catalogue of Microorganisms (GCM) 10K type strain sequencing project: providing services to taxonomists for standard genome sequencing and annotation.</title>
        <authorList>
            <consortium name="The Broad Institute Genomics Platform"/>
            <consortium name="The Broad Institute Genome Sequencing Center for Infectious Disease"/>
            <person name="Wu L."/>
            <person name="Ma J."/>
        </authorList>
    </citation>
    <scope>NUCLEOTIDE SEQUENCE [LARGE SCALE GENOMIC DNA]</scope>
    <source>
        <strain evidence="1 2">JCM 6242</strain>
    </source>
</reference>
<accession>A0ABN3W3H0</accession>
<name>A0ABN3W3H0_9ACTN</name>
<dbReference type="Proteomes" id="UP001500831">
    <property type="component" value="Unassembled WGS sequence"/>
</dbReference>
<keyword evidence="2" id="KW-1185">Reference proteome</keyword>